<feature type="region of interest" description="Disordered" evidence="1">
    <location>
        <begin position="311"/>
        <end position="331"/>
    </location>
</feature>
<feature type="domain" description="Beta-lactamase-related" evidence="3">
    <location>
        <begin position="231"/>
        <end position="503"/>
    </location>
</feature>
<keyword evidence="4" id="KW-0378">Hydrolase</keyword>
<dbReference type="InterPro" id="IPR050789">
    <property type="entry name" value="Diverse_Enzym_Activities"/>
</dbReference>
<dbReference type="EMBL" id="CP051205">
    <property type="protein sequence ID" value="QJB29867.1"/>
    <property type="molecule type" value="Genomic_DNA"/>
</dbReference>
<evidence type="ECO:0000313" key="4">
    <source>
        <dbReference type="EMBL" id="QJB29867.1"/>
    </source>
</evidence>
<dbReference type="RefSeq" id="WP_168802155.1">
    <property type="nucleotide sequence ID" value="NZ_CP051205.1"/>
</dbReference>
<dbReference type="InterPro" id="IPR001466">
    <property type="entry name" value="Beta-lactam-related"/>
</dbReference>
<sequence>MRYLLFALCLCLPLFTLSQAPGKIVFTSQPAANVTISTPYTLTPKSDLFFTVRLDSPLVRYLQALAPDAGQETVLKQGNYQFSLYVDGRLCYQSNLHPGAPSAAAKTRDTVLSRPLINYKAASASWSEYYWMRFLRNGGDSALTEGPHLLRMEIRPYVSDPVKGIKTGGLIASGELPLIVNRRPFIDTAKIVLNTPAPYNGLVVSHGHFDRNTVKLLKGNIEAGVFPKVTSIAVVRNGQLIIEEYFNGSGRDSMHDVRSVGKSFAGAVTGMAIRDGHLKSVEQPLSDFYDLHAFANYSADKAQTSLQSLLTMSSPFDGDDNDDQSPGNEENMYPADNWVKFALDLPVNTVRPKGEWHYFTAGVVVLGDVLHRRLPGGLEKYADQQLFRPLGISRYQWQYTPQGVANTAGGIRMNTLDFAKFGWLYQQRGRWQGKQVLPASWVQQTFTRHKSIPGRQEEYYGYLFWNKTFHINNNAYEAFYCSGNGGNYILVFRNTPLVIVITAEAYNLPYAHPQVNTMLQQYLLPAVLQ</sequence>
<dbReference type="PANTHER" id="PTHR43283">
    <property type="entry name" value="BETA-LACTAMASE-RELATED"/>
    <property type="match status" value="1"/>
</dbReference>
<name>A0AAE6ZDZ2_9BACT</name>
<proteinExistence type="predicted"/>
<dbReference type="PANTHER" id="PTHR43283:SF7">
    <property type="entry name" value="BETA-LACTAMASE-RELATED DOMAIN-CONTAINING PROTEIN"/>
    <property type="match status" value="1"/>
</dbReference>
<feature type="signal peptide" evidence="2">
    <location>
        <begin position="1"/>
        <end position="20"/>
    </location>
</feature>
<dbReference type="Pfam" id="PF00144">
    <property type="entry name" value="Beta-lactamase"/>
    <property type="match status" value="1"/>
</dbReference>
<feature type="chain" id="PRO_5042016377" evidence="2">
    <location>
        <begin position="21"/>
        <end position="529"/>
    </location>
</feature>
<organism evidence="4 5">
    <name type="scientific">Chitinophaga oryzae</name>
    <dbReference type="NCBI Taxonomy" id="2725414"/>
    <lineage>
        <taxon>Bacteria</taxon>
        <taxon>Pseudomonadati</taxon>
        <taxon>Bacteroidota</taxon>
        <taxon>Chitinophagia</taxon>
        <taxon>Chitinophagales</taxon>
        <taxon>Chitinophagaceae</taxon>
        <taxon>Chitinophaga</taxon>
    </lineage>
</organism>
<protein>
    <submittedName>
        <fullName evidence="4">Serine hydrolase</fullName>
    </submittedName>
</protein>
<dbReference type="InterPro" id="IPR012338">
    <property type="entry name" value="Beta-lactam/transpept-like"/>
</dbReference>
<evidence type="ECO:0000313" key="5">
    <source>
        <dbReference type="Proteomes" id="UP000502421"/>
    </source>
</evidence>
<dbReference type="AlphaFoldDB" id="A0AAE6ZDZ2"/>
<dbReference type="Gene3D" id="3.40.710.10">
    <property type="entry name" value="DD-peptidase/beta-lactamase superfamily"/>
    <property type="match status" value="1"/>
</dbReference>
<dbReference type="Proteomes" id="UP000502421">
    <property type="component" value="Chromosome"/>
</dbReference>
<evidence type="ECO:0000259" key="3">
    <source>
        <dbReference type="Pfam" id="PF00144"/>
    </source>
</evidence>
<reference evidence="5" key="1">
    <citation type="submission" date="2020-04" db="EMBL/GenBank/DDBJ databases">
        <authorList>
            <person name="Kittiwongwattana C."/>
        </authorList>
    </citation>
    <scope>NUCLEOTIDE SEQUENCE [LARGE SCALE GENOMIC DNA]</scope>
    <source>
        <strain evidence="5">1310</strain>
    </source>
</reference>
<keyword evidence="2" id="KW-0732">Signal</keyword>
<dbReference type="GO" id="GO:0016787">
    <property type="term" value="F:hydrolase activity"/>
    <property type="evidence" value="ECO:0007669"/>
    <property type="project" value="UniProtKB-KW"/>
</dbReference>
<accession>A0AAE6ZDZ2</accession>
<evidence type="ECO:0000256" key="2">
    <source>
        <dbReference type="SAM" id="SignalP"/>
    </source>
</evidence>
<evidence type="ECO:0000256" key="1">
    <source>
        <dbReference type="SAM" id="MobiDB-lite"/>
    </source>
</evidence>
<dbReference type="KEGG" id="coy:HF329_00500"/>
<dbReference type="SUPFAM" id="SSF56601">
    <property type="entry name" value="beta-lactamase/transpeptidase-like"/>
    <property type="match status" value="1"/>
</dbReference>
<gene>
    <name evidence="4" type="ORF">HF329_00500</name>
</gene>